<evidence type="ECO:0008006" key="3">
    <source>
        <dbReference type="Google" id="ProtNLM"/>
    </source>
</evidence>
<sequence length="239" mass="26670">MWGNFRACEAGLALRLRRFGWTLAMKIRNQKSAMKMESTKLLLVAALSLVTVCANASETIAISPTSRAALLDGQCGNDEWEVATRIELPAQASIHVMHDSEYFYLCAKAKEDDHTVLDLYIENAQTGHLHRFHLSAQMGESVLTEQGWSESAPWDLDGFAGFWVPYAGLEDPGNRSGPRFARGTHRQIQISRNKFPGITWNIMIGVSGVTHEGERAEFLYPEGALDSDASTWRQFSFSE</sequence>
<evidence type="ECO:0000313" key="1">
    <source>
        <dbReference type="EMBL" id="AKS41260.1"/>
    </source>
</evidence>
<accession>A0A0K0XUB9</accession>
<dbReference type="AlphaFoldDB" id="A0A0K0XUB9"/>
<organism evidence="1 2">
    <name type="scientific">Wenzhouxiangella marina</name>
    <dbReference type="NCBI Taxonomy" id="1579979"/>
    <lineage>
        <taxon>Bacteria</taxon>
        <taxon>Pseudomonadati</taxon>
        <taxon>Pseudomonadota</taxon>
        <taxon>Gammaproteobacteria</taxon>
        <taxon>Chromatiales</taxon>
        <taxon>Wenzhouxiangellaceae</taxon>
        <taxon>Wenzhouxiangella</taxon>
    </lineage>
</organism>
<dbReference type="EMBL" id="CP012154">
    <property type="protein sequence ID" value="AKS41260.1"/>
    <property type="molecule type" value="Genomic_DNA"/>
</dbReference>
<gene>
    <name evidence="1" type="ORF">WM2015_879</name>
</gene>
<proteinExistence type="predicted"/>
<protein>
    <recommendedName>
        <fullName evidence="3">Carbohydrate-binding domain-containing protein</fullName>
    </recommendedName>
</protein>
<dbReference type="KEGG" id="wma:WM2015_879"/>
<dbReference type="RefSeq" id="WP_049726973.1">
    <property type="nucleotide sequence ID" value="NZ_CP012154.1"/>
</dbReference>
<keyword evidence="2" id="KW-1185">Reference proteome</keyword>
<evidence type="ECO:0000313" key="2">
    <source>
        <dbReference type="Proteomes" id="UP000066624"/>
    </source>
</evidence>
<reference evidence="1 2" key="1">
    <citation type="submission" date="2015-07" db="EMBL/GenBank/DDBJ databases">
        <authorList>
            <person name="Noorani M."/>
        </authorList>
    </citation>
    <scope>NUCLEOTIDE SEQUENCE [LARGE SCALE GENOMIC DNA]</scope>
    <source>
        <strain evidence="1 2">KCTC 42284</strain>
    </source>
</reference>
<name>A0A0K0XUB9_9GAMM</name>
<dbReference type="Proteomes" id="UP000066624">
    <property type="component" value="Chromosome"/>
</dbReference>